<feature type="compositionally biased region" description="Basic and acidic residues" evidence="1">
    <location>
        <begin position="135"/>
        <end position="146"/>
    </location>
</feature>
<protein>
    <submittedName>
        <fullName evidence="2">Uncharacterized protein</fullName>
    </submittedName>
</protein>
<organism evidence="2 3">
    <name type="scientific">Eumeta variegata</name>
    <name type="common">Bagworm moth</name>
    <name type="synonym">Eumeta japonica</name>
    <dbReference type="NCBI Taxonomy" id="151549"/>
    <lineage>
        <taxon>Eukaryota</taxon>
        <taxon>Metazoa</taxon>
        <taxon>Ecdysozoa</taxon>
        <taxon>Arthropoda</taxon>
        <taxon>Hexapoda</taxon>
        <taxon>Insecta</taxon>
        <taxon>Pterygota</taxon>
        <taxon>Neoptera</taxon>
        <taxon>Endopterygota</taxon>
        <taxon>Lepidoptera</taxon>
        <taxon>Glossata</taxon>
        <taxon>Ditrysia</taxon>
        <taxon>Tineoidea</taxon>
        <taxon>Psychidae</taxon>
        <taxon>Oiketicinae</taxon>
        <taxon>Eumeta</taxon>
    </lineage>
</organism>
<dbReference type="Proteomes" id="UP000299102">
    <property type="component" value="Unassembled WGS sequence"/>
</dbReference>
<comment type="caution">
    <text evidence="2">The sequence shown here is derived from an EMBL/GenBank/DDBJ whole genome shotgun (WGS) entry which is preliminary data.</text>
</comment>
<feature type="compositionally biased region" description="Basic and acidic residues" evidence="1">
    <location>
        <begin position="109"/>
        <end position="125"/>
    </location>
</feature>
<keyword evidence="3" id="KW-1185">Reference proteome</keyword>
<feature type="region of interest" description="Disordered" evidence="1">
    <location>
        <begin position="70"/>
        <end position="146"/>
    </location>
</feature>
<gene>
    <name evidence="2" type="ORF">EVAR_52575_1</name>
</gene>
<evidence type="ECO:0000256" key="1">
    <source>
        <dbReference type="SAM" id="MobiDB-lite"/>
    </source>
</evidence>
<proteinExistence type="predicted"/>
<dbReference type="EMBL" id="BGZK01001163">
    <property type="protein sequence ID" value="GBP73148.1"/>
    <property type="molecule type" value="Genomic_DNA"/>
</dbReference>
<evidence type="ECO:0000313" key="2">
    <source>
        <dbReference type="EMBL" id="GBP73148.1"/>
    </source>
</evidence>
<name>A0A4C1YAZ5_EUMVA</name>
<reference evidence="2 3" key="1">
    <citation type="journal article" date="2019" name="Commun. Biol.">
        <title>The bagworm genome reveals a unique fibroin gene that provides high tensile strength.</title>
        <authorList>
            <person name="Kono N."/>
            <person name="Nakamura H."/>
            <person name="Ohtoshi R."/>
            <person name="Tomita M."/>
            <person name="Numata K."/>
            <person name="Arakawa K."/>
        </authorList>
    </citation>
    <scope>NUCLEOTIDE SEQUENCE [LARGE SCALE GENOMIC DNA]</scope>
</reference>
<dbReference type="AlphaFoldDB" id="A0A4C1YAZ5"/>
<evidence type="ECO:0000313" key="3">
    <source>
        <dbReference type="Proteomes" id="UP000299102"/>
    </source>
</evidence>
<feature type="compositionally biased region" description="Low complexity" evidence="1">
    <location>
        <begin position="72"/>
        <end position="87"/>
    </location>
</feature>
<sequence>MAVVFQGSSNEDLEDSYNNYNTLAALRSKKKSELSLYTVRSDNFFFKILDNAEVTYEDIIKEFIKEYGCDTSPDLLSSQSRSSATERGSTEPRLAPMRGEGTHRNFRRVTKEMREGSDSKPRGEEPLFVEPVRQSNRDSIRKGYAE</sequence>
<accession>A0A4C1YAZ5</accession>